<feature type="non-terminal residue" evidence="8">
    <location>
        <position position="87"/>
    </location>
</feature>
<reference evidence="8" key="1">
    <citation type="submission" date="2022-07" db="EMBL/GenBank/DDBJ databases">
        <title>Phylogenomic reconstructions and comparative analyses of Kickxellomycotina fungi.</title>
        <authorList>
            <person name="Reynolds N.K."/>
            <person name="Stajich J.E."/>
            <person name="Barry K."/>
            <person name="Grigoriev I.V."/>
            <person name="Crous P."/>
            <person name="Smith M.E."/>
        </authorList>
    </citation>
    <scope>NUCLEOTIDE SEQUENCE</scope>
    <source>
        <strain evidence="8">NBRC 32514</strain>
    </source>
</reference>
<proteinExistence type="predicted"/>
<dbReference type="CDD" id="cd06257">
    <property type="entry name" value="DnaJ"/>
    <property type="match status" value="1"/>
</dbReference>
<keyword evidence="4" id="KW-0472">Membrane</keyword>
<accession>A0A9W8CNB1</accession>
<dbReference type="PANTHER" id="PTHR44653">
    <property type="entry name" value="DNAJ HOMOLOG SUBFAMILY C MEMBER 1"/>
    <property type="match status" value="1"/>
</dbReference>
<dbReference type="InterPro" id="IPR036869">
    <property type="entry name" value="J_dom_sf"/>
</dbReference>
<keyword evidence="9" id="KW-1185">Reference proteome</keyword>
<dbReference type="Gene3D" id="1.10.287.110">
    <property type="entry name" value="DnaJ domain"/>
    <property type="match status" value="1"/>
</dbReference>
<evidence type="ECO:0000256" key="4">
    <source>
        <dbReference type="ARBA" id="ARBA00023136"/>
    </source>
</evidence>
<evidence type="ECO:0000313" key="9">
    <source>
        <dbReference type="Proteomes" id="UP001149813"/>
    </source>
</evidence>
<protein>
    <recommendedName>
        <fullName evidence="7">J domain-containing protein</fullName>
    </recommendedName>
</protein>
<keyword evidence="1" id="KW-0812">Transmembrane</keyword>
<comment type="subcellular location">
    <subcellularLocation>
        <location evidence="5">Endomembrane system</location>
        <topology evidence="5">Single-pass membrane protein</topology>
    </subcellularLocation>
</comment>
<evidence type="ECO:0000256" key="2">
    <source>
        <dbReference type="ARBA" id="ARBA00022729"/>
    </source>
</evidence>
<feature type="domain" description="J" evidence="7">
    <location>
        <begin position="43"/>
        <end position="87"/>
    </location>
</feature>
<feature type="signal peptide" evidence="6">
    <location>
        <begin position="1"/>
        <end position="20"/>
    </location>
</feature>
<dbReference type="PANTHER" id="PTHR44653:SF2">
    <property type="entry name" value="DNAJ HOMOLOG SUBFAMILY C MEMBER 1"/>
    <property type="match status" value="1"/>
</dbReference>
<comment type="caution">
    <text evidence="8">The sequence shown here is derived from an EMBL/GenBank/DDBJ whole genome shotgun (WGS) entry which is preliminary data.</text>
</comment>
<dbReference type="SMART" id="SM00271">
    <property type="entry name" value="DnaJ"/>
    <property type="match status" value="1"/>
</dbReference>
<feature type="chain" id="PRO_5040813536" description="J domain-containing protein" evidence="6">
    <location>
        <begin position="21"/>
        <end position="87"/>
    </location>
</feature>
<dbReference type="InterPro" id="IPR052606">
    <property type="entry name" value="DnaJ_domain_protein"/>
</dbReference>
<dbReference type="EMBL" id="JANBOJ010001011">
    <property type="protein sequence ID" value="KAJ1718331.1"/>
    <property type="molecule type" value="Genomic_DNA"/>
</dbReference>
<dbReference type="SUPFAM" id="SSF46565">
    <property type="entry name" value="Chaperone J-domain"/>
    <property type="match status" value="1"/>
</dbReference>
<dbReference type="Pfam" id="PF00226">
    <property type="entry name" value="DnaJ"/>
    <property type="match status" value="1"/>
</dbReference>
<organism evidence="8 9">
    <name type="scientific">Coemansia erecta</name>
    <dbReference type="NCBI Taxonomy" id="147472"/>
    <lineage>
        <taxon>Eukaryota</taxon>
        <taxon>Fungi</taxon>
        <taxon>Fungi incertae sedis</taxon>
        <taxon>Zoopagomycota</taxon>
        <taxon>Kickxellomycotina</taxon>
        <taxon>Kickxellomycetes</taxon>
        <taxon>Kickxellales</taxon>
        <taxon>Kickxellaceae</taxon>
        <taxon>Coemansia</taxon>
    </lineage>
</organism>
<dbReference type="OrthoDB" id="413400at2759"/>
<evidence type="ECO:0000259" key="7">
    <source>
        <dbReference type="PROSITE" id="PS50076"/>
    </source>
</evidence>
<dbReference type="GO" id="GO:0012505">
    <property type="term" value="C:endomembrane system"/>
    <property type="evidence" value="ECO:0007669"/>
    <property type="project" value="UniProtKB-SubCell"/>
</dbReference>
<name>A0A9W8CNB1_9FUNG</name>
<dbReference type="InterPro" id="IPR001623">
    <property type="entry name" value="DnaJ_domain"/>
</dbReference>
<dbReference type="PRINTS" id="PR00625">
    <property type="entry name" value="JDOMAIN"/>
</dbReference>
<evidence type="ECO:0000256" key="1">
    <source>
        <dbReference type="ARBA" id="ARBA00022692"/>
    </source>
</evidence>
<keyword evidence="3" id="KW-1133">Transmembrane helix</keyword>
<dbReference type="AlphaFoldDB" id="A0A9W8CNB1"/>
<keyword evidence="2 6" id="KW-0732">Signal</keyword>
<evidence type="ECO:0000256" key="5">
    <source>
        <dbReference type="ARBA" id="ARBA00037847"/>
    </source>
</evidence>
<evidence type="ECO:0000313" key="8">
    <source>
        <dbReference type="EMBL" id="KAJ1718331.1"/>
    </source>
</evidence>
<dbReference type="Proteomes" id="UP001149813">
    <property type="component" value="Unassembled WGS sequence"/>
</dbReference>
<evidence type="ECO:0000256" key="6">
    <source>
        <dbReference type="SAM" id="SignalP"/>
    </source>
</evidence>
<sequence>MRHSLLVAVLLLLFGTLAAAWDKLDHEIFELYDDIKTNEPTTDWYELLSLTPKASVSEINKAYRSLSRKYHPDKLQHLADASQQEKR</sequence>
<gene>
    <name evidence="8" type="ORF">LPJ53_006573</name>
</gene>
<evidence type="ECO:0000256" key="3">
    <source>
        <dbReference type="ARBA" id="ARBA00022989"/>
    </source>
</evidence>
<dbReference type="PROSITE" id="PS50076">
    <property type="entry name" value="DNAJ_2"/>
    <property type="match status" value="1"/>
</dbReference>